<evidence type="ECO:0000313" key="3">
    <source>
        <dbReference type="Proteomes" id="UP000886998"/>
    </source>
</evidence>
<name>A0A8X7CLV2_9ARAC</name>
<dbReference type="EMBL" id="BMAV01019455">
    <property type="protein sequence ID" value="GFY72456.1"/>
    <property type="molecule type" value="Genomic_DNA"/>
</dbReference>
<gene>
    <name evidence="2" type="ORF">TNIN_463491</name>
</gene>
<sequence length="87" mass="9680">MSLRRIVHNFGHSPTPNNRPPPKILARPDGGKKEWTSAVSGVFYISSALKEEAIWGAFLPGVSGRKRGNKQLAKKRRYSSHILKVSL</sequence>
<organism evidence="2 3">
    <name type="scientific">Trichonephila inaurata madagascariensis</name>
    <dbReference type="NCBI Taxonomy" id="2747483"/>
    <lineage>
        <taxon>Eukaryota</taxon>
        <taxon>Metazoa</taxon>
        <taxon>Ecdysozoa</taxon>
        <taxon>Arthropoda</taxon>
        <taxon>Chelicerata</taxon>
        <taxon>Arachnida</taxon>
        <taxon>Araneae</taxon>
        <taxon>Araneomorphae</taxon>
        <taxon>Entelegynae</taxon>
        <taxon>Araneoidea</taxon>
        <taxon>Nephilidae</taxon>
        <taxon>Trichonephila</taxon>
        <taxon>Trichonephila inaurata</taxon>
    </lineage>
</organism>
<evidence type="ECO:0000313" key="2">
    <source>
        <dbReference type="EMBL" id="GFY72456.1"/>
    </source>
</evidence>
<dbReference type="Proteomes" id="UP000886998">
    <property type="component" value="Unassembled WGS sequence"/>
</dbReference>
<keyword evidence="3" id="KW-1185">Reference proteome</keyword>
<proteinExistence type="predicted"/>
<dbReference type="AlphaFoldDB" id="A0A8X7CLV2"/>
<accession>A0A8X7CLV2</accession>
<protein>
    <submittedName>
        <fullName evidence="2">Uncharacterized protein</fullName>
    </submittedName>
</protein>
<feature type="region of interest" description="Disordered" evidence="1">
    <location>
        <begin position="1"/>
        <end position="31"/>
    </location>
</feature>
<evidence type="ECO:0000256" key="1">
    <source>
        <dbReference type="SAM" id="MobiDB-lite"/>
    </source>
</evidence>
<reference evidence="2" key="1">
    <citation type="submission" date="2020-08" db="EMBL/GenBank/DDBJ databases">
        <title>Multicomponent nature underlies the extraordinary mechanical properties of spider dragline silk.</title>
        <authorList>
            <person name="Kono N."/>
            <person name="Nakamura H."/>
            <person name="Mori M."/>
            <person name="Yoshida Y."/>
            <person name="Ohtoshi R."/>
            <person name="Malay A.D."/>
            <person name="Moran D.A.P."/>
            <person name="Tomita M."/>
            <person name="Numata K."/>
            <person name="Arakawa K."/>
        </authorList>
    </citation>
    <scope>NUCLEOTIDE SEQUENCE</scope>
</reference>
<comment type="caution">
    <text evidence="2">The sequence shown here is derived from an EMBL/GenBank/DDBJ whole genome shotgun (WGS) entry which is preliminary data.</text>
</comment>